<name>A0AAU7CVK7_9BACT</name>
<dbReference type="RefSeq" id="WP_348266226.1">
    <property type="nucleotide sequence ID" value="NZ_CP121194.1"/>
</dbReference>
<evidence type="ECO:0000313" key="1">
    <source>
        <dbReference type="EMBL" id="XBH08716.1"/>
    </source>
</evidence>
<dbReference type="KEGG" id="epl:P4G45_09425"/>
<dbReference type="EMBL" id="CP121194">
    <property type="protein sequence ID" value="XBH08716.1"/>
    <property type="molecule type" value="Genomic_DNA"/>
</dbReference>
<sequence length="72" mass="7931">MSDDYIECPQVSGKTIKALRIYKDTGDGTEVLIDLTDGTSFTFSLSIKPTLEAAVIRPGVGEPEILHRYDLE</sequence>
<accession>A0AAU7CVK7</accession>
<reference evidence="1" key="1">
    <citation type="submission" date="2023-03" db="EMBL/GenBank/DDBJ databases">
        <title>Edaphobacter sp.</title>
        <authorList>
            <person name="Huber K.J."/>
            <person name="Papendorf J."/>
            <person name="Pilke C."/>
            <person name="Bunk B."/>
            <person name="Sproeer C."/>
            <person name="Pester M."/>
        </authorList>
    </citation>
    <scope>NUCLEOTIDE SEQUENCE</scope>
    <source>
        <strain evidence="1">DSM 109919</strain>
    </source>
</reference>
<organism evidence="1">
    <name type="scientific">Edaphobacter paludis</name>
    <dbReference type="NCBI Taxonomy" id="3035702"/>
    <lineage>
        <taxon>Bacteria</taxon>
        <taxon>Pseudomonadati</taxon>
        <taxon>Acidobacteriota</taxon>
        <taxon>Terriglobia</taxon>
        <taxon>Terriglobales</taxon>
        <taxon>Acidobacteriaceae</taxon>
        <taxon>Edaphobacter</taxon>
    </lineage>
</organism>
<dbReference type="AlphaFoldDB" id="A0AAU7CVK7"/>
<protein>
    <submittedName>
        <fullName evidence="1">Uncharacterized protein</fullName>
    </submittedName>
</protein>
<gene>
    <name evidence="1" type="ORF">P4G45_09425</name>
</gene>
<proteinExistence type="predicted"/>